<evidence type="ECO:0000313" key="1">
    <source>
        <dbReference type="EMBL" id="WTT16830.1"/>
    </source>
</evidence>
<reference evidence="1" key="1">
    <citation type="submission" date="2022-10" db="EMBL/GenBank/DDBJ databases">
        <title>The complete genomes of actinobacterial strains from the NBC collection.</title>
        <authorList>
            <person name="Joergensen T.S."/>
            <person name="Alvarez Arevalo M."/>
            <person name="Sterndorff E.B."/>
            <person name="Faurdal D."/>
            <person name="Vuksanovic O."/>
            <person name="Mourched A.-S."/>
            <person name="Charusanti P."/>
            <person name="Shaw S."/>
            <person name="Blin K."/>
            <person name="Weber T."/>
        </authorList>
    </citation>
    <scope>NUCLEOTIDE SEQUENCE</scope>
    <source>
        <strain evidence="1">NBC_00093</strain>
    </source>
</reference>
<accession>A0AAU1ZZU6</accession>
<name>A0AAU1ZZU6_9ACTN</name>
<sequence length="52" mass="5940">MASRTTRVRPYSATREPAVRWRRRTVSVLAADFGIDVDNRDIHAELGGVRTR</sequence>
<organism evidence="1">
    <name type="scientific">Streptomyces sp. NBC_00093</name>
    <dbReference type="NCBI Taxonomy" id="2975649"/>
    <lineage>
        <taxon>Bacteria</taxon>
        <taxon>Bacillati</taxon>
        <taxon>Actinomycetota</taxon>
        <taxon>Actinomycetes</taxon>
        <taxon>Kitasatosporales</taxon>
        <taxon>Streptomycetaceae</taxon>
        <taxon>Streptomyces</taxon>
    </lineage>
</organism>
<dbReference type="AlphaFoldDB" id="A0AAU1ZZU6"/>
<protein>
    <recommendedName>
        <fullName evidence="2">Acyl carrier protein</fullName>
    </recommendedName>
</protein>
<proteinExistence type="predicted"/>
<evidence type="ECO:0008006" key="2">
    <source>
        <dbReference type="Google" id="ProtNLM"/>
    </source>
</evidence>
<dbReference type="EMBL" id="CP108222">
    <property type="protein sequence ID" value="WTT16830.1"/>
    <property type="molecule type" value="Genomic_DNA"/>
</dbReference>
<gene>
    <name evidence="1" type="ORF">OHA22_15495</name>
</gene>